<evidence type="ECO:0000256" key="5">
    <source>
        <dbReference type="SAM" id="Phobius"/>
    </source>
</evidence>
<comment type="subcellular location">
    <subcellularLocation>
        <location evidence="1">Membrane</location>
        <topology evidence="1">Multi-pass membrane protein</topology>
    </subcellularLocation>
</comment>
<evidence type="ECO:0000256" key="1">
    <source>
        <dbReference type="ARBA" id="ARBA00004141"/>
    </source>
</evidence>
<feature type="transmembrane region" description="Helical" evidence="5">
    <location>
        <begin position="222"/>
        <end position="241"/>
    </location>
</feature>
<dbReference type="GO" id="GO:0016020">
    <property type="term" value="C:membrane"/>
    <property type="evidence" value="ECO:0007669"/>
    <property type="project" value="UniProtKB-SubCell"/>
</dbReference>
<evidence type="ECO:0000313" key="7">
    <source>
        <dbReference type="Proteomes" id="UP000324106"/>
    </source>
</evidence>
<name>A0A5P2B2P5_STRVZ</name>
<evidence type="ECO:0000313" key="6">
    <source>
        <dbReference type="EMBL" id="QES23431.1"/>
    </source>
</evidence>
<evidence type="ECO:0000256" key="4">
    <source>
        <dbReference type="ARBA" id="ARBA00023136"/>
    </source>
</evidence>
<gene>
    <name evidence="6" type="ORF">DEJ46_33470</name>
</gene>
<dbReference type="RefSeq" id="WP_150272366.1">
    <property type="nucleotide sequence ID" value="NZ_CP029194.1"/>
</dbReference>
<feature type="transmembrane region" description="Helical" evidence="5">
    <location>
        <begin position="103"/>
        <end position="125"/>
    </location>
</feature>
<reference evidence="6 7" key="1">
    <citation type="submission" date="2018-05" db="EMBL/GenBank/DDBJ databases">
        <title>Streptomyces venezuelae.</title>
        <authorList>
            <person name="Kim W."/>
            <person name="Lee N."/>
            <person name="Cho B.-K."/>
        </authorList>
    </citation>
    <scope>NUCLEOTIDE SEQUENCE [LARGE SCALE GENOMIC DNA]</scope>
    <source>
        <strain evidence="6 7">ATCC 15068</strain>
    </source>
</reference>
<evidence type="ECO:0000256" key="3">
    <source>
        <dbReference type="ARBA" id="ARBA00022989"/>
    </source>
</evidence>
<dbReference type="GO" id="GO:0016765">
    <property type="term" value="F:transferase activity, transferring alkyl or aryl (other than methyl) groups"/>
    <property type="evidence" value="ECO:0007669"/>
    <property type="project" value="InterPro"/>
</dbReference>
<dbReference type="OrthoDB" id="3212588at2"/>
<evidence type="ECO:0008006" key="8">
    <source>
        <dbReference type="Google" id="ProtNLM"/>
    </source>
</evidence>
<dbReference type="InterPro" id="IPR044878">
    <property type="entry name" value="UbiA_sf"/>
</dbReference>
<feature type="transmembrane region" description="Helical" evidence="5">
    <location>
        <begin position="156"/>
        <end position="175"/>
    </location>
</feature>
<feature type="transmembrane region" description="Helical" evidence="5">
    <location>
        <begin position="181"/>
        <end position="201"/>
    </location>
</feature>
<keyword evidence="3 5" id="KW-1133">Transmembrane helix</keyword>
<feature type="transmembrane region" description="Helical" evidence="5">
    <location>
        <begin position="276"/>
        <end position="294"/>
    </location>
</feature>
<proteinExistence type="predicted"/>
<keyword evidence="2 5" id="KW-0812">Transmembrane</keyword>
<evidence type="ECO:0000256" key="2">
    <source>
        <dbReference type="ARBA" id="ARBA00022692"/>
    </source>
</evidence>
<dbReference type="EMBL" id="CP029194">
    <property type="protein sequence ID" value="QES23431.1"/>
    <property type="molecule type" value="Genomic_DNA"/>
</dbReference>
<dbReference type="Gene3D" id="1.10.357.140">
    <property type="entry name" value="UbiA prenyltransferase"/>
    <property type="match status" value="1"/>
</dbReference>
<dbReference type="Proteomes" id="UP000324106">
    <property type="component" value="Chromosome"/>
</dbReference>
<dbReference type="Pfam" id="PF01040">
    <property type="entry name" value="UbiA"/>
    <property type="match status" value="1"/>
</dbReference>
<dbReference type="InterPro" id="IPR000537">
    <property type="entry name" value="UbiA_prenyltransferase"/>
</dbReference>
<accession>A0A5P2B2P5</accession>
<protein>
    <recommendedName>
        <fullName evidence="8">4-hydroxybenzoate polyprenyltransferase</fullName>
    </recommendedName>
</protein>
<dbReference type="CDD" id="cd13956">
    <property type="entry name" value="PT_UbiA"/>
    <property type="match status" value="1"/>
</dbReference>
<feature type="transmembrane region" description="Helical" evidence="5">
    <location>
        <begin position="131"/>
        <end position="149"/>
    </location>
</feature>
<organism evidence="6 7">
    <name type="scientific">Streptomyces venezuelae</name>
    <dbReference type="NCBI Taxonomy" id="54571"/>
    <lineage>
        <taxon>Bacteria</taxon>
        <taxon>Bacillati</taxon>
        <taxon>Actinomycetota</taxon>
        <taxon>Actinomycetes</taxon>
        <taxon>Kitasatosporales</taxon>
        <taxon>Streptomycetaceae</taxon>
        <taxon>Streptomyces</taxon>
    </lineage>
</organism>
<dbReference type="AlphaFoldDB" id="A0A5P2B2P5"/>
<keyword evidence="4 5" id="KW-0472">Membrane</keyword>
<sequence>MSPHDRRRDYLAPVSLYLPGLPVRATHRLSTLLHSCHPEPTLAVTAFVTALAATSGRGPGGAVAVGAAVLAGQLSIGWCNDAVDAGRDTASGRRDKPVATGALRPRTAAVAALVALAACVPLSLLSGPAAAAVHLTGVIAGGWAYNLVLKRTPISPVPYAVGFASLPAFVTLGPPTHAWPAWWAVVTSALLGVGAHWVNALPDIADDLATGVRGLPQRLGPVACRRLALVTMLTAVVIVTVCPPGTAGAPGWACATAAGCAAVTGTVPRWREGSRWPFRAAIAVAGLAVVQLLSRGSVIA</sequence>